<name>A0A2T3P033_9GAMM</name>
<comment type="caution">
    <text evidence="2">The sequence shown here is derived from an EMBL/GenBank/DDBJ whole genome shotgun (WGS) entry which is preliminary data.</text>
</comment>
<organism evidence="2 3">
    <name type="scientific">Photobacterium sanctipauli</name>
    <dbReference type="NCBI Taxonomy" id="1342794"/>
    <lineage>
        <taxon>Bacteria</taxon>
        <taxon>Pseudomonadati</taxon>
        <taxon>Pseudomonadota</taxon>
        <taxon>Gammaproteobacteria</taxon>
        <taxon>Vibrionales</taxon>
        <taxon>Vibrionaceae</taxon>
        <taxon>Photobacterium</taxon>
    </lineage>
</organism>
<evidence type="ECO:0000256" key="1">
    <source>
        <dbReference type="SAM" id="Coils"/>
    </source>
</evidence>
<gene>
    <name evidence="2" type="ORF">C9I98_01040</name>
</gene>
<accession>A0A2T3P033</accession>
<evidence type="ECO:0000313" key="3">
    <source>
        <dbReference type="Proteomes" id="UP000241771"/>
    </source>
</evidence>
<dbReference type="Proteomes" id="UP000241771">
    <property type="component" value="Unassembled WGS sequence"/>
</dbReference>
<sequence length="59" mass="6825">MTWTLSIPPVSEQERIQKDLEALQKQLEDATTKAEKAKYASVISDRLAFHFDKALYLKE</sequence>
<protein>
    <submittedName>
        <fullName evidence="2">Uncharacterized protein</fullName>
    </submittedName>
</protein>
<dbReference type="AlphaFoldDB" id="A0A2T3P033"/>
<dbReference type="EMBL" id="PYMA01000001">
    <property type="protein sequence ID" value="PSW21883.1"/>
    <property type="molecule type" value="Genomic_DNA"/>
</dbReference>
<reference evidence="2 3" key="1">
    <citation type="submission" date="2018-01" db="EMBL/GenBank/DDBJ databases">
        <title>Whole genome sequencing of Histamine producing bacteria.</title>
        <authorList>
            <person name="Butler K."/>
        </authorList>
    </citation>
    <scope>NUCLEOTIDE SEQUENCE [LARGE SCALE GENOMIC DNA]</scope>
    <source>
        <strain evidence="2 3">DSM 100436</strain>
    </source>
</reference>
<proteinExistence type="predicted"/>
<evidence type="ECO:0000313" key="2">
    <source>
        <dbReference type="EMBL" id="PSW21883.1"/>
    </source>
</evidence>
<keyword evidence="1" id="KW-0175">Coiled coil</keyword>
<keyword evidence="3" id="KW-1185">Reference proteome</keyword>
<dbReference type="RefSeq" id="WP_036816058.1">
    <property type="nucleotide sequence ID" value="NZ_JGVO01000009.1"/>
</dbReference>
<feature type="coiled-coil region" evidence="1">
    <location>
        <begin position="10"/>
        <end position="40"/>
    </location>
</feature>